<accession>A0ABS0L3R3</accession>
<keyword evidence="3" id="KW-1185">Reference proteome</keyword>
<protein>
    <recommendedName>
        <fullName evidence="4">Lipoprotein</fullName>
    </recommendedName>
</protein>
<dbReference type="Proteomes" id="UP000601099">
    <property type="component" value="Unassembled WGS sequence"/>
</dbReference>
<evidence type="ECO:0000313" key="3">
    <source>
        <dbReference type="Proteomes" id="UP000601099"/>
    </source>
</evidence>
<organism evidence="2 3">
    <name type="scientific">Hymenobacter guriensis</name>
    <dbReference type="NCBI Taxonomy" id="2793065"/>
    <lineage>
        <taxon>Bacteria</taxon>
        <taxon>Pseudomonadati</taxon>
        <taxon>Bacteroidota</taxon>
        <taxon>Cytophagia</taxon>
        <taxon>Cytophagales</taxon>
        <taxon>Hymenobacteraceae</taxon>
        <taxon>Hymenobacter</taxon>
    </lineage>
</organism>
<dbReference type="PROSITE" id="PS51257">
    <property type="entry name" value="PROKAR_LIPOPROTEIN"/>
    <property type="match status" value="1"/>
</dbReference>
<dbReference type="EMBL" id="JADWYK010000008">
    <property type="protein sequence ID" value="MBG8554706.1"/>
    <property type="molecule type" value="Genomic_DNA"/>
</dbReference>
<dbReference type="RefSeq" id="WP_196955721.1">
    <property type="nucleotide sequence ID" value="NZ_JADWYK010000008.1"/>
</dbReference>
<name>A0ABS0L3R3_9BACT</name>
<feature type="chain" id="PRO_5045715987" description="Lipoprotein" evidence="1">
    <location>
        <begin position="25"/>
        <end position="275"/>
    </location>
</feature>
<keyword evidence="1" id="KW-0732">Signal</keyword>
<gene>
    <name evidence="2" type="ORF">I5L79_14210</name>
</gene>
<reference evidence="2 3" key="1">
    <citation type="submission" date="2020-11" db="EMBL/GenBank/DDBJ databases">
        <title>Hymenobacter sp.</title>
        <authorList>
            <person name="Kim M.K."/>
        </authorList>
    </citation>
    <scope>NUCLEOTIDE SEQUENCE [LARGE SCALE GENOMIC DNA]</scope>
    <source>
        <strain evidence="2 3">BT594</strain>
    </source>
</reference>
<sequence length="275" mass="31419">MLYPRFLYLSFLAVLASGCSTPSASTGPYPQNPAISDAQGHPRDSTTFYFPAVDSVTTLRTAKDSVEAQSFGEPLESCAGELHFTSRTLTLFQAPILSNYYLGTPIYRFTWLRSFHRPVLLTLTLRQGTGILRTQLLTKHPFTNPPPPPAPLYTSPKSKEWWRKRQAQLLADVEYQEYLAESKKPPMQVKQAETSLVLSSEQWQHFQQLLTQCHFQTLSSCEINEVLDGAYWILEAHQADGYHMVFRHSPDETDGFRKACEYLIELSSVRKEERY</sequence>
<proteinExistence type="predicted"/>
<comment type="caution">
    <text evidence="2">The sequence shown here is derived from an EMBL/GenBank/DDBJ whole genome shotgun (WGS) entry which is preliminary data.</text>
</comment>
<evidence type="ECO:0000313" key="2">
    <source>
        <dbReference type="EMBL" id="MBG8554706.1"/>
    </source>
</evidence>
<feature type="signal peptide" evidence="1">
    <location>
        <begin position="1"/>
        <end position="24"/>
    </location>
</feature>
<evidence type="ECO:0008006" key="4">
    <source>
        <dbReference type="Google" id="ProtNLM"/>
    </source>
</evidence>
<evidence type="ECO:0000256" key="1">
    <source>
        <dbReference type="SAM" id="SignalP"/>
    </source>
</evidence>